<dbReference type="PANTHER" id="PTHR22943">
    <property type="entry name" value="7-TRANSMEMBRANE DOMAIN RECEPTOR C.ELEGANS"/>
    <property type="match status" value="1"/>
</dbReference>
<keyword evidence="1" id="KW-1133">Transmembrane helix</keyword>
<dbReference type="Proteomes" id="UP000582659">
    <property type="component" value="Unassembled WGS sequence"/>
</dbReference>
<dbReference type="Proteomes" id="UP000659654">
    <property type="component" value="Unassembled WGS sequence"/>
</dbReference>
<feature type="transmembrane region" description="Helical" evidence="1">
    <location>
        <begin position="219"/>
        <end position="242"/>
    </location>
</feature>
<dbReference type="EMBL" id="CAJFDI010000006">
    <property type="protein sequence ID" value="CAD5235114.1"/>
    <property type="molecule type" value="Genomic_DNA"/>
</dbReference>
<sequence length="353" mass="39467">MESRPGPTESNPYAWDDDFSDIHYSISADEYAYLLLYNKIFHSVTFALGALLSLMMLYLIVKKSGRMLQNYRVMLIFNCLVDMQICLTLFVGQSSTKTVDGMLLVSYEGIGGSFSFTGQCMLGGMFAACVSVAIISLPANYYYRYDCIKRGHPLDFNGLILLYSGVYLATLPPTFGVFYTFNHDGASRPGFNYGTLWFDVKPLPTLLILDFNLKRTKLFIVYVFICFCISYGLAILFAMKTLKILHDGMTKYSQRTIQLQRQLSLAMLAQSVLPIFVSIGPVTVLIIQIVCGLNSDVVTTIAFNAFAMIPVLNSLCTIIAIRPFRDAILRPIFKKSINSVSETQQAKTNNMSG</sequence>
<dbReference type="AlphaFoldDB" id="A0A1I7RKG8"/>
<organism evidence="4 6">
    <name type="scientific">Bursaphelenchus xylophilus</name>
    <name type="common">Pinewood nematode worm</name>
    <name type="synonym">Aphelenchoides xylophilus</name>
    <dbReference type="NCBI Taxonomy" id="6326"/>
    <lineage>
        <taxon>Eukaryota</taxon>
        <taxon>Metazoa</taxon>
        <taxon>Ecdysozoa</taxon>
        <taxon>Nematoda</taxon>
        <taxon>Chromadorea</taxon>
        <taxon>Rhabditida</taxon>
        <taxon>Tylenchina</taxon>
        <taxon>Tylenchomorpha</taxon>
        <taxon>Aphelenchoidea</taxon>
        <taxon>Aphelenchoididae</taxon>
        <taxon>Bursaphelenchus</taxon>
    </lineage>
</organism>
<evidence type="ECO:0000313" key="5">
    <source>
        <dbReference type="Proteomes" id="UP000659654"/>
    </source>
</evidence>
<feature type="transmembrane region" description="Helical" evidence="1">
    <location>
        <begin position="114"/>
        <end position="139"/>
    </location>
</feature>
<feature type="transmembrane region" description="Helical" evidence="1">
    <location>
        <begin position="263"/>
        <end position="289"/>
    </location>
</feature>
<evidence type="ECO:0000313" key="4">
    <source>
        <dbReference type="Proteomes" id="UP000095284"/>
    </source>
</evidence>
<feature type="transmembrane region" description="Helical" evidence="1">
    <location>
        <begin position="160"/>
        <end position="181"/>
    </location>
</feature>
<dbReference type="PANTHER" id="PTHR22943:SF248">
    <property type="entry name" value="SEVEN TM RECEPTOR"/>
    <property type="match status" value="1"/>
</dbReference>
<name>A0A1I7RKG8_BURXY</name>
<dbReference type="EMBL" id="CAJFCV020000006">
    <property type="protein sequence ID" value="CAG9131333.1"/>
    <property type="molecule type" value="Genomic_DNA"/>
</dbReference>
<keyword evidence="1" id="KW-0472">Membrane</keyword>
<evidence type="ECO:0000313" key="2">
    <source>
        <dbReference type="EMBL" id="CAD5235114.1"/>
    </source>
</evidence>
<dbReference type="WBParaSite" id="BXY_0120200.1">
    <property type="protein sequence ID" value="BXY_0120200.1"/>
    <property type="gene ID" value="BXY_0120200"/>
</dbReference>
<evidence type="ECO:0000313" key="3">
    <source>
        <dbReference type="EMBL" id="CAG9131333.1"/>
    </source>
</evidence>
<accession>A0A1I7RKG8</accession>
<dbReference type="Proteomes" id="UP000095284">
    <property type="component" value="Unplaced"/>
</dbReference>
<reference evidence="6" key="1">
    <citation type="submission" date="2016-11" db="UniProtKB">
        <authorList>
            <consortium name="WormBaseParasite"/>
        </authorList>
    </citation>
    <scope>IDENTIFICATION</scope>
</reference>
<evidence type="ECO:0000256" key="1">
    <source>
        <dbReference type="SAM" id="Phobius"/>
    </source>
</evidence>
<protein>
    <submittedName>
        <fullName evidence="2">(pine wood nematode) hypothetical protein</fullName>
    </submittedName>
</protein>
<feature type="transmembrane region" description="Helical" evidence="1">
    <location>
        <begin position="73"/>
        <end position="94"/>
    </location>
</feature>
<dbReference type="SUPFAM" id="SSF81321">
    <property type="entry name" value="Family A G protein-coupled receptor-like"/>
    <property type="match status" value="1"/>
</dbReference>
<dbReference type="InterPro" id="IPR019421">
    <property type="entry name" value="7TM_GPCR_serpentine_rcpt_Srd"/>
</dbReference>
<keyword evidence="5" id="KW-1185">Reference proteome</keyword>
<proteinExistence type="predicted"/>
<evidence type="ECO:0000313" key="6">
    <source>
        <dbReference type="WBParaSite" id="BXY_0120200.1"/>
    </source>
</evidence>
<dbReference type="SMR" id="A0A1I7RKG8"/>
<reference evidence="3" key="2">
    <citation type="submission" date="2020-08" db="EMBL/GenBank/DDBJ databases">
        <authorList>
            <person name="Kikuchi T."/>
        </authorList>
    </citation>
    <scope>NUCLEOTIDE SEQUENCE</scope>
    <source>
        <strain evidence="2">Ka4C1</strain>
    </source>
</reference>
<dbReference type="OrthoDB" id="5910326at2759"/>
<feature type="transmembrane region" description="Helical" evidence="1">
    <location>
        <begin position="40"/>
        <end position="61"/>
    </location>
</feature>
<feature type="transmembrane region" description="Helical" evidence="1">
    <location>
        <begin position="301"/>
        <end position="321"/>
    </location>
</feature>
<keyword evidence="1" id="KW-0812">Transmembrane</keyword>
<gene>
    <name evidence="2" type="ORF">BXYJ_LOCUS15205</name>
</gene>
<dbReference type="Pfam" id="PF10317">
    <property type="entry name" value="7TM_GPCR_Srd"/>
    <property type="match status" value="1"/>
</dbReference>